<proteinExistence type="predicted"/>
<gene>
    <name evidence="2 4" type="ORF">B0041.11</name>
    <name evidence="2" type="ORF">CELE_B0041.11</name>
</gene>
<name>E4MVC4_CAEEL</name>
<dbReference type="CTD" id="13180049"/>
<accession>E4MVC4</accession>
<protein>
    <submittedName>
        <fullName evidence="2">Uncharacterized protein</fullName>
    </submittedName>
</protein>
<evidence type="ECO:0000313" key="2">
    <source>
        <dbReference type="EMBL" id="CCD61256.1"/>
    </source>
</evidence>
<sequence length="46" mass="5091">MDGSTTIGMDRSGTDRDGLISSKRRRMDGRKGWMVGTMEIENPKGC</sequence>
<dbReference type="EMBL" id="BX284601">
    <property type="protein sequence ID" value="CCD61256.1"/>
    <property type="molecule type" value="Genomic_DNA"/>
</dbReference>
<dbReference type="InParanoid" id="E4MVC4"/>
<evidence type="ECO:0000313" key="4">
    <source>
        <dbReference type="WormBase" id="B0041.11"/>
    </source>
</evidence>
<dbReference type="KEGG" id="cel:CELE_B0041.11"/>
<dbReference type="GeneID" id="13180049"/>
<evidence type="ECO:0000313" key="3">
    <source>
        <dbReference type="Proteomes" id="UP000001940"/>
    </source>
</evidence>
<feature type="region of interest" description="Disordered" evidence="1">
    <location>
        <begin position="1"/>
        <end position="30"/>
    </location>
</feature>
<reference evidence="2 3" key="1">
    <citation type="journal article" date="1998" name="Science">
        <title>Genome sequence of the nematode C. elegans: a platform for investigating biology.</title>
        <authorList>
            <consortium name="The C. elegans sequencing consortium"/>
            <person name="Sulson J.E."/>
            <person name="Waterston R."/>
        </authorList>
    </citation>
    <scope>NUCLEOTIDE SEQUENCE [LARGE SCALE GENOMIC DNA]</scope>
    <source>
        <strain evidence="2 3">Bristol N2</strain>
    </source>
</reference>
<dbReference type="WormBase" id="B0041.11">
    <property type="protein sequence ID" value="CE45637"/>
    <property type="gene ID" value="WBGene00206362"/>
</dbReference>
<dbReference type="PaxDb" id="6239-B0041.11.2"/>
<dbReference type="Bgee" id="WBGene00206362">
    <property type="expression patterns" value="Expressed in pharyngeal muscle cell (C elegans) and 3 other cell types or tissues"/>
</dbReference>
<dbReference type="HOGENOM" id="CLU_3191805_0_0_1"/>
<dbReference type="AlphaFoldDB" id="E4MVC4"/>
<evidence type="ECO:0000256" key="1">
    <source>
        <dbReference type="SAM" id="MobiDB-lite"/>
    </source>
</evidence>
<organism evidence="2 3">
    <name type="scientific">Caenorhabditis elegans</name>
    <dbReference type="NCBI Taxonomy" id="6239"/>
    <lineage>
        <taxon>Eukaryota</taxon>
        <taxon>Metazoa</taxon>
        <taxon>Ecdysozoa</taxon>
        <taxon>Nematoda</taxon>
        <taxon>Chromadorea</taxon>
        <taxon>Rhabditida</taxon>
        <taxon>Rhabditina</taxon>
        <taxon>Rhabditomorpha</taxon>
        <taxon>Rhabditoidea</taxon>
        <taxon>Rhabditidae</taxon>
        <taxon>Peloderinae</taxon>
        <taxon>Caenorhabditis</taxon>
    </lineage>
</organism>
<dbReference type="RefSeq" id="NP_001379544.1">
    <property type="nucleotide sequence ID" value="NM_001392192.1"/>
</dbReference>
<keyword evidence="3" id="KW-1185">Reference proteome</keyword>
<dbReference type="Proteomes" id="UP000001940">
    <property type="component" value="Chromosome I"/>
</dbReference>
<dbReference type="AGR" id="WB:WBGene00206362"/>